<dbReference type="PROSITE" id="PS51186">
    <property type="entry name" value="GNAT"/>
    <property type="match status" value="1"/>
</dbReference>
<organism evidence="3 4">
    <name type="scientific">Frondihabitans cladoniiphilus</name>
    <dbReference type="NCBI Taxonomy" id="715785"/>
    <lineage>
        <taxon>Bacteria</taxon>
        <taxon>Bacillati</taxon>
        <taxon>Actinomycetota</taxon>
        <taxon>Actinomycetes</taxon>
        <taxon>Micrococcales</taxon>
        <taxon>Microbacteriaceae</taxon>
        <taxon>Frondihabitans</taxon>
    </lineage>
</organism>
<dbReference type="PANTHER" id="PTHR13947">
    <property type="entry name" value="GNAT FAMILY N-ACETYLTRANSFERASE"/>
    <property type="match status" value="1"/>
</dbReference>
<dbReference type="SUPFAM" id="SSF55729">
    <property type="entry name" value="Acyl-CoA N-acyltransferases (Nat)"/>
    <property type="match status" value="1"/>
</dbReference>
<gene>
    <name evidence="3" type="ORF">GCM10025780_30200</name>
</gene>
<evidence type="ECO:0000259" key="2">
    <source>
        <dbReference type="PROSITE" id="PS51186"/>
    </source>
</evidence>
<protein>
    <recommendedName>
        <fullName evidence="2">N-acetyltransferase domain-containing protein</fullName>
    </recommendedName>
</protein>
<evidence type="ECO:0000313" key="3">
    <source>
        <dbReference type="EMBL" id="GAA4682592.1"/>
    </source>
</evidence>
<dbReference type="Gene3D" id="3.40.630.30">
    <property type="match status" value="1"/>
</dbReference>
<proteinExistence type="predicted"/>
<dbReference type="Pfam" id="PF00583">
    <property type="entry name" value="Acetyltransf_1"/>
    <property type="match status" value="1"/>
</dbReference>
<feature type="domain" description="N-acetyltransferase" evidence="2">
    <location>
        <begin position="5"/>
        <end position="161"/>
    </location>
</feature>
<dbReference type="CDD" id="cd04301">
    <property type="entry name" value="NAT_SF"/>
    <property type="match status" value="1"/>
</dbReference>
<reference evidence="4" key="1">
    <citation type="journal article" date="2019" name="Int. J. Syst. Evol. Microbiol.">
        <title>The Global Catalogue of Microorganisms (GCM) 10K type strain sequencing project: providing services to taxonomists for standard genome sequencing and annotation.</title>
        <authorList>
            <consortium name="The Broad Institute Genomics Platform"/>
            <consortium name="The Broad Institute Genome Sequencing Center for Infectious Disease"/>
            <person name="Wu L."/>
            <person name="Ma J."/>
        </authorList>
    </citation>
    <scope>NUCLEOTIDE SEQUENCE [LARGE SCALE GENOMIC DNA]</scope>
    <source>
        <strain evidence="4">JCM 18956</strain>
    </source>
</reference>
<dbReference type="InterPro" id="IPR050769">
    <property type="entry name" value="NAT_camello-type"/>
</dbReference>
<evidence type="ECO:0000256" key="1">
    <source>
        <dbReference type="ARBA" id="ARBA00022679"/>
    </source>
</evidence>
<dbReference type="Proteomes" id="UP001501295">
    <property type="component" value="Unassembled WGS sequence"/>
</dbReference>
<accession>A0ABP8W7Q8</accession>
<keyword evidence="1" id="KW-0808">Transferase</keyword>
<dbReference type="InterPro" id="IPR016181">
    <property type="entry name" value="Acyl_CoA_acyltransferase"/>
</dbReference>
<keyword evidence="4" id="KW-1185">Reference proteome</keyword>
<dbReference type="InterPro" id="IPR000182">
    <property type="entry name" value="GNAT_dom"/>
</dbReference>
<sequence length="169" mass="18244">MHERTLIRPLHSDQDAAAFDRLNRRWITEYFTLTPADEEILGRPRESIIARGGEVLIATAADGAVVGVVAVMATGPGSYELAKMTVDETARGRGLGGQLIQAAITWARENGGDLVFLGTNTKLSAAIRLYEAAGFQRTSIAELGLEDYYARADTLMKLELATLPPSSAH</sequence>
<dbReference type="PANTHER" id="PTHR13947:SF37">
    <property type="entry name" value="LD18367P"/>
    <property type="match status" value="1"/>
</dbReference>
<name>A0ABP8W7Q8_9MICO</name>
<comment type="caution">
    <text evidence="3">The sequence shown here is derived from an EMBL/GenBank/DDBJ whole genome shotgun (WGS) entry which is preliminary data.</text>
</comment>
<dbReference type="EMBL" id="BAABLM010000007">
    <property type="protein sequence ID" value="GAA4682592.1"/>
    <property type="molecule type" value="Genomic_DNA"/>
</dbReference>
<evidence type="ECO:0000313" key="4">
    <source>
        <dbReference type="Proteomes" id="UP001501295"/>
    </source>
</evidence>